<keyword evidence="3" id="KW-1185">Reference proteome</keyword>
<protein>
    <submittedName>
        <fullName evidence="2">NADPH:quinone oxidoreductase family protein</fullName>
    </submittedName>
</protein>
<evidence type="ECO:0000313" key="3">
    <source>
        <dbReference type="Proteomes" id="UP000268094"/>
    </source>
</evidence>
<dbReference type="OrthoDB" id="4190732at2"/>
<dbReference type="SMART" id="SM00829">
    <property type="entry name" value="PKS_ER"/>
    <property type="match status" value="1"/>
</dbReference>
<dbReference type="InterPro" id="IPR013154">
    <property type="entry name" value="ADH-like_N"/>
</dbReference>
<dbReference type="GO" id="GO:0016491">
    <property type="term" value="F:oxidoreductase activity"/>
    <property type="evidence" value="ECO:0007669"/>
    <property type="project" value="InterPro"/>
</dbReference>
<evidence type="ECO:0000259" key="1">
    <source>
        <dbReference type="SMART" id="SM00829"/>
    </source>
</evidence>
<sequence length="325" mass="33515">MRALQVQKLTGPDGLVLVDVPEPEAGDAVLIDVVAAGVSFPDLLLSQGKYQMKPELPFVPGVEVAGVVRQAPPGARVKAGDRVMGFSFTLGGFAEVCAVAPELAFPIPQAWSFEQAAGVVMNYHTAHFALHRRGQLKAGETVVVHGAAGGVGTAAVQVAKGAGARVLAVVGDARKAEMAKRAGADVTLLVNDWPAGVREATDGRGADVVLDVVGGDIFDKSLKVLAPEGRLLVVGFAGGQIPSVAVNRLLLRNVSVVGVAWGAFLMHGPELTATIAKDLEGLAERGILNPLVGSVFPLEDGAKALRELESRAAVGKVVLQVKKAG</sequence>
<organism evidence="2 3">
    <name type="scientific">Corallococcus terminator</name>
    <dbReference type="NCBI Taxonomy" id="2316733"/>
    <lineage>
        <taxon>Bacteria</taxon>
        <taxon>Pseudomonadati</taxon>
        <taxon>Myxococcota</taxon>
        <taxon>Myxococcia</taxon>
        <taxon>Myxococcales</taxon>
        <taxon>Cystobacterineae</taxon>
        <taxon>Myxococcaceae</taxon>
        <taxon>Corallococcus</taxon>
    </lineage>
</organism>
<dbReference type="InterPro" id="IPR036291">
    <property type="entry name" value="NAD(P)-bd_dom_sf"/>
</dbReference>
<feature type="domain" description="Enoyl reductase (ER)" evidence="1">
    <location>
        <begin position="11"/>
        <end position="319"/>
    </location>
</feature>
<dbReference type="AlphaFoldDB" id="A0A3A8HYK6"/>
<dbReference type="Gene3D" id="3.90.180.10">
    <property type="entry name" value="Medium-chain alcohol dehydrogenases, catalytic domain"/>
    <property type="match status" value="1"/>
</dbReference>
<dbReference type="PANTHER" id="PTHR43677">
    <property type="entry name" value="SHORT-CHAIN DEHYDROGENASE/REDUCTASE"/>
    <property type="match status" value="1"/>
</dbReference>
<dbReference type="Pfam" id="PF00107">
    <property type="entry name" value="ADH_zinc_N"/>
    <property type="match status" value="1"/>
</dbReference>
<gene>
    <name evidence="2" type="ORF">D7V88_32525</name>
</gene>
<dbReference type="EMBL" id="RAVZ01000310">
    <property type="protein sequence ID" value="RKG76247.1"/>
    <property type="molecule type" value="Genomic_DNA"/>
</dbReference>
<name>A0A3A8HYK6_9BACT</name>
<accession>A0A3A8HYK6</accession>
<dbReference type="SUPFAM" id="SSF51735">
    <property type="entry name" value="NAD(P)-binding Rossmann-fold domains"/>
    <property type="match status" value="1"/>
</dbReference>
<dbReference type="Proteomes" id="UP000268094">
    <property type="component" value="Unassembled WGS sequence"/>
</dbReference>
<dbReference type="Pfam" id="PF08240">
    <property type="entry name" value="ADH_N"/>
    <property type="match status" value="1"/>
</dbReference>
<dbReference type="InterPro" id="IPR020843">
    <property type="entry name" value="ER"/>
</dbReference>
<proteinExistence type="predicted"/>
<dbReference type="PANTHER" id="PTHR43677:SF4">
    <property type="entry name" value="QUINONE OXIDOREDUCTASE-LIKE PROTEIN 2"/>
    <property type="match status" value="1"/>
</dbReference>
<dbReference type="InterPro" id="IPR013149">
    <property type="entry name" value="ADH-like_C"/>
</dbReference>
<dbReference type="InterPro" id="IPR051397">
    <property type="entry name" value="Zn-ADH-like_protein"/>
</dbReference>
<dbReference type="InterPro" id="IPR011032">
    <property type="entry name" value="GroES-like_sf"/>
</dbReference>
<dbReference type="RefSeq" id="WP_120544508.1">
    <property type="nucleotide sequence ID" value="NZ_RAVZ01000310.1"/>
</dbReference>
<reference evidence="3" key="1">
    <citation type="submission" date="2018-09" db="EMBL/GenBank/DDBJ databases">
        <authorList>
            <person name="Livingstone P.G."/>
            <person name="Whitworth D.E."/>
        </authorList>
    </citation>
    <scope>NUCLEOTIDE SEQUENCE [LARGE SCALE GENOMIC DNA]</scope>
    <source>
        <strain evidence="3">CA054A</strain>
    </source>
</reference>
<dbReference type="CDD" id="cd08241">
    <property type="entry name" value="QOR1"/>
    <property type="match status" value="1"/>
</dbReference>
<dbReference type="Gene3D" id="3.40.50.720">
    <property type="entry name" value="NAD(P)-binding Rossmann-like Domain"/>
    <property type="match status" value="1"/>
</dbReference>
<evidence type="ECO:0000313" key="2">
    <source>
        <dbReference type="EMBL" id="RKG76247.1"/>
    </source>
</evidence>
<dbReference type="SUPFAM" id="SSF50129">
    <property type="entry name" value="GroES-like"/>
    <property type="match status" value="1"/>
</dbReference>
<comment type="caution">
    <text evidence="2">The sequence shown here is derived from an EMBL/GenBank/DDBJ whole genome shotgun (WGS) entry which is preliminary data.</text>
</comment>